<dbReference type="PANTHER" id="PTHR33446">
    <property type="entry name" value="PROTEIN TONB-RELATED"/>
    <property type="match status" value="1"/>
</dbReference>
<evidence type="ECO:0000256" key="8">
    <source>
        <dbReference type="ARBA" id="ARBA00022989"/>
    </source>
</evidence>
<evidence type="ECO:0000256" key="2">
    <source>
        <dbReference type="ARBA" id="ARBA00006555"/>
    </source>
</evidence>
<accession>A0A418R6U5</accession>
<dbReference type="Gene3D" id="3.30.1150.10">
    <property type="match status" value="1"/>
</dbReference>
<evidence type="ECO:0000256" key="7">
    <source>
        <dbReference type="ARBA" id="ARBA00022927"/>
    </source>
</evidence>
<dbReference type="InterPro" id="IPR006260">
    <property type="entry name" value="TonB/TolA_C"/>
</dbReference>
<keyword evidence="7" id="KW-0653">Protein transport</keyword>
<dbReference type="Pfam" id="PF13490">
    <property type="entry name" value="zf-HC2"/>
    <property type="match status" value="1"/>
</dbReference>
<dbReference type="InterPro" id="IPR027383">
    <property type="entry name" value="Znf_put"/>
</dbReference>
<dbReference type="Pfam" id="PF03544">
    <property type="entry name" value="TonB_C"/>
    <property type="match status" value="1"/>
</dbReference>
<dbReference type="SUPFAM" id="SSF74653">
    <property type="entry name" value="TolA/TonB C-terminal domain"/>
    <property type="match status" value="1"/>
</dbReference>
<comment type="similarity">
    <text evidence="2">Belongs to the TonB family.</text>
</comment>
<dbReference type="Gene3D" id="1.10.10.1320">
    <property type="entry name" value="Anti-sigma factor, zinc-finger domain"/>
    <property type="match status" value="1"/>
</dbReference>
<sequence length="462" mass="48484">MLRPDSASAPTPARHLPPELLRRYVAGELPPAEQHAVEAHTLVCDQCADVLEGLEIQPAAVQQASLSELRHRLHARVAELAAETAPAPAALPMWNWRPLAAAAVLLLSLGVVAWLLLRGSPKTPETASRPAYSLPAAPVPDGTGATAAAPQLDMAVVTPAAEPVVPPAALPPRPPRVRGLARPQREVARAIGTQEPPLESAAADRMMGEGQAADLALGEPRELPTQEAAGTVDQARNVAAEAPKAKAKMARAAVASAPVTGAASAEATRTVQGRVTDTAGQPVPGATVLVPGTSTGTSTAADGSFALTVPAATLRLSVSSIGYTSQTRALRSTDSVLALAMVPDAKQLSEVVVRREAPPMLPSIGAMPAGGFPALRQYLRDSLDYPEKALNDHQEGTVRVQFVVDTDGRLRDFKVVSRLSPECDAEALRLLKAGPTWFPAVQNNRRTARKVEINVPFSLEKR</sequence>
<evidence type="ECO:0000256" key="4">
    <source>
        <dbReference type="ARBA" id="ARBA00022475"/>
    </source>
</evidence>
<comment type="caution">
    <text evidence="11">The sequence shown here is derived from an EMBL/GenBank/DDBJ whole genome shotgun (WGS) entry which is preliminary data.</text>
</comment>
<name>A0A418R6U5_9BACT</name>
<keyword evidence="8" id="KW-1133">Transmembrane helix</keyword>
<dbReference type="EMBL" id="QYCN01000004">
    <property type="protein sequence ID" value="RIY13011.1"/>
    <property type="molecule type" value="Genomic_DNA"/>
</dbReference>
<keyword evidence="4" id="KW-1003">Cell membrane</keyword>
<dbReference type="Pfam" id="PF13715">
    <property type="entry name" value="CarbopepD_reg_2"/>
    <property type="match status" value="1"/>
</dbReference>
<dbReference type="AlphaFoldDB" id="A0A418R6U5"/>
<evidence type="ECO:0000256" key="9">
    <source>
        <dbReference type="ARBA" id="ARBA00023136"/>
    </source>
</evidence>
<evidence type="ECO:0000313" key="11">
    <source>
        <dbReference type="EMBL" id="RIY13011.1"/>
    </source>
</evidence>
<evidence type="ECO:0000313" key="12">
    <source>
        <dbReference type="Proteomes" id="UP000284250"/>
    </source>
</evidence>
<evidence type="ECO:0000256" key="5">
    <source>
        <dbReference type="ARBA" id="ARBA00022519"/>
    </source>
</evidence>
<dbReference type="NCBIfam" id="TIGR01352">
    <property type="entry name" value="tonB_Cterm"/>
    <property type="match status" value="1"/>
</dbReference>
<dbReference type="InterPro" id="IPR041916">
    <property type="entry name" value="Anti_sigma_zinc_sf"/>
</dbReference>
<evidence type="ECO:0000259" key="10">
    <source>
        <dbReference type="PROSITE" id="PS52015"/>
    </source>
</evidence>
<comment type="subcellular location">
    <subcellularLocation>
        <location evidence="1">Cell inner membrane</location>
        <topology evidence="1">Single-pass membrane protein</topology>
        <orientation evidence="1">Periplasmic side</orientation>
    </subcellularLocation>
</comment>
<dbReference type="InterPro" id="IPR008969">
    <property type="entry name" value="CarboxyPept-like_regulatory"/>
</dbReference>
<reference evidence="11 12" key="1">
    <citation type="submission" date="2018-09" db="EMBL/GenBank/DDBJ databases">
        <authorList>
            <person name="Zeman M."/>
            <person name="Pardy F."/>
        </authorList>
    </citation>
    <scope>NUCLEOTIDE SEQUENCE [LARGE SCALE GENOMIC DNA]</scope>
    <source>
        <strain evidence="11 12">CCM 8852</strain>
    </source>
</reference>
<dbReference type="InterPro" id="IPR037682">
    <property type="entry name" value="TonB_C"/>
</dbReference>
<dbReference type="PANTHER" id="PTHR33446:SF2">
    <property type="entry name" value="PROTEIN TONB"/>
    <property type="match status" value="1"/>
</dbReference>
<dbReference type="InterPro" id="IPR051045">
    <property type="entry name" value="TonB-dependent_transducer"/>
</dbReference>
<dbReference type="GO" id="GO:0015031">
    <property type="term" value="P:protein transport"/>
    <property type="evidence" value="ECO:0007669"/>
    <property type="project" value="UniProtKB-KW"/>
</dbReference>
<keyword evidence="3" id="KW-0813">Transport</keyword>
<dbReference type="GO" id="GO:0098797">
    <property type="term" value="C:plasma membrane protein complex"/>
    <property type="evidence" value="ECO:0007669"/>
    <property type="project" value="TreeGrafter"/>
</dbReference>
<keyword evidence="6" id="KW-0812">Transmembrane</keyword>
<keyword evidence="12" id="KW-1185">Reference proteome</keyword>
<keyword evidence="9" id="KW-0472">Membrane</keyword>
<dbReference type="Gene3D" id="2.60.40.1120">
    <property type="entry name" value="Carboxypeptidase-like, regulatory domain"/>
    <property type="match status" value="1"/>
</dbReference>
<dbReference type="GO" id="GO:0055085">
    <property type="term" value="P:transmembrane transport"/>
    <property type="evidence" value="ECO:0007669"/>
    <property type="project" value="InterPro"/>
</dbReference>
<dbReference type="SUPFAM" id="SSF49464">
    <property type="entry name" value="Carboxypeptidase regulatory domain-like"/>
    <property type="match status" value="1"/>
</dbReference>
<feature type="domain" description="TonB C-terminal" evidence="10">
    <location>
        <begin position="370"/>
        <end position="462"/>
    </location>
</feature>
<organism evidence="11 12">
    <name type="scientific">Hymenobacter rubripertinctus</name>
    <dbReference type="NCBI Taxonomy" id="2029981"/>
    <lineage>
        <taxon>Bacteria</taxon>
        <taxon>Pseudomonadati</taxon>
        <taxon>Bacteroidota</taxon>
        <taxon>Cytophagia</taxon>
        <taxon>Cytophagales</taxon>
        <taxon>Hymenobacteraceae</taxon>
        <taxon>Hymenobacter</taxon>
    </lineage>
</organism>
<proteinExistence type="inferred from homology"/>
<keyword evidence="5" id="KW-0997">Cell inner membrane</keyword>
<dbReference type="PROSITE" id="PS52015">
    <property type="entry name" value="TONB_CTD"/>
    <property type="match status" value="1"/>
</dbReference>
<dbReference type="GO" id="GO:0031992">
    <property type="term" value="F:energy transducer activity"/>
    <property type="evidence" value="ECO:0007669"/>
    <property type="project" value="TreeGrafter"/>
</dbReference>
<evidence type="ECO:0000256" key="1">
    <source>
        <dbReference type="ARBA" id="ARBA00004383"/>
    </source>
</evidence>
<evidence type="ECO:0000256" key="6">
    <source>
        <dbReference type="ARBA" id="ARBA00022692"/>
    </source>
</evidence>
<dbReference type="Proteomes" id="UP000284250">
    <property type="component" value="Unassembled WGS sequence"/>
</dbReference>
<protein>
    <submittedName>
        <fullName evidence="11">TonB family protein</fullName>
    </submittedName>
</protein>
<evidence type="ECO:0000256" key="3">
    <source>
        <dbReference type="ARBA" id="ARBA00022448"/>
    </source>
</evidence>
<reference evidence="11 12" key="2">
    <citation type="submission" date="2019-01" db="EMBL/GenBank/DDBJ databases">
        <title>Hymenobacter humicola sp. nov., isolated from soils in Antarctica.</title>
        <authorList>
            <person name="Sedlacek I."/>
            <person name="Holochova P."/>
            <person name="Kralova S."/>
            <person name="Pantucek R."/>
            <person name="Stankova E."/>
            <person name="Vrbovska V."/>
            <person name="Kristofova L."/>
            <person name="Svec P."/>
            <person name="Busse H.-J."/>
        </authorList>
    </citation>
    <scope>NUCLEOTIDE SEQUENCE [LARGE SCALE GENOMIC DNA]</scope>
    <source>
        <strain evidence="11 12">CCM 8852</strain>
    </source>
</reference>
<dbReference type="OrthoDB" id="1112758at2"/>
<dbReference type="RefSeq" id="WP_119654608.1">
    <property type="nucleotide sequence ID" value="NZ_JBHUOI010000028.1"/>
</dbReference>
<gene>
    <name evidence="11" type="ORF">D0T11_04595</name>
</gene>